<dbReference type="EMBL" id="GL996501">
    <property type="protein sequence ID" value="EGW33210.1"/>
    <property type="molecule type" value="Genomic_DNA"/>
</dbReference>
<dbReference type="InterPro" id="IPR011032">
    <property type="entry name" value="GroES-like_sf"/>
</dbReference>
<evidence type="ECO:0000313" key="6">
    <source>
        <dbReference type="Proteomes" id="UP000000709"/>
    </source>
</evidence>
<dbReference type="eggNOG" id="KOG1198">
    <property type="taxonomic scope" value="Eukaryota"/>
</dbReference>
<protein>
    <recommendedName>
        <fullName evidence="4">Enoyl reductase (ER) domain-containing protein</fullName>
    </recommendedName>
</protein>
<dbReference type="InterPro" id="IPR050700">
    <property type="entry name" value="YIM1/Zinc_Alcohol_DH_Fams"/>
</dbReference>
<dbReference type="InterPro" id="IPR013154">
    <property type="entry name" value="ADH-like_N"/>
</dbReference>
<dbReference type="PANTHER" id="PTHR11695:SF294">
    <property type="entry name" value="RETICULON-4-INTERACTING PROTEIN 1, MITOCHONDRIAL"/>
    <property type="match status" value="1"/>
</dbReference>
<dbReference type="OMA" id="GPLTYFT"/>
<dbReference type="AlphaFoldDB" id="G3ALG7"/>
<evidence type="ECO:0000313" key="5">
    <source>
        <dbReference type="EMBL" id="EGW33210.1"/>
    </source>
</evidence>
<dbReference type="KEGG" id="spaa:SPAPADRAFT_60540"/>
<dbReference type="GO" id="GO:0016491">
    <property type="term" value="F:oxidoreductase activity"/>
    <property type="evidence" value="ECO:0007669"/>
    <property type="project" value="InterPro"/>
</dbReference>
<evidence type="ECO:0000259" key="4">
    <source>
        <dbReference type="SMART" id="SM00829"/>
    </source>
</evidence>
<dbReference type="FunCoup" id="G3ALG7">
    <property type="interactions" value="148"/>
</dbReference>
<dbReference type="GO" id="GO:0005811">
    <property type="term" value="C:lipid droplet"/>
    <property type="evidence" value="ECO:0007669"/>
    <property type="project" value="UniProtKB-SubCell"/>
</dbReference>
<dbReference type="PANTHER" id="PTHR11695">
    <property type="entry name" value="ALCOHOL DEHYDROGENASE RELATED"/>
    <property type="match status" value="1"/>
</dbReference>
<dbReference type="OrthoDB" id="3509362at2759"/>
<keyword evidence="6" id="KW-1185">Reference proteome</keyword>
<dbReference type="SMART" id="SM00829">
    <property type="entry name" value="PKS_ER"/>
    <property type="match status" value="1"/>
</dbReference>
<organism evidence="6">
    <name type="scientific">Spathaspora passalidarum (strain NRRL Y-27907 / 11-Y1)</name>
    <dbReference type="NCBI Taxonomy" id="619300"/>
    <lineage>
        <taxon>Eukaryota</taxon>
        <taxon>Fungi</taxon>
        <taxon>Dikarya</taxon>
        <taxon>Ascomycota</taxon>
        <taxon>Saccharomycotina</taxon>
        <taxon>Pichiomycetes</taxon>
        <taxon>Debaryomycetaceae</taxon>
        <taxon>Spathaspora</taxon>
    </lineage>
</organism>
<dbReference type="Gene3D" id="3.90.180.10">
    <property type="entry name" value="Medium-chain alcohol dehydrogenases, catalytic domain"/>
    <property type="match status" value="1"/>
</dbReference>
<dbReference type="Gene3D" id="3.40.50.720">
    <property type="entry name" value="NAD(P)-binding Rossmann-like Domain"/>
    <property type="match status" value="1"/>
</dbReference>
<sequence>MVFDSEILNYKTYAYSNANHPVELVDQSIKLVKSFTGQGYTIPANNILVKIHYAALNPVDIKMYHLAFGITSLFNSKKGFGKDYCGEVVAVGSEADTTVKVGDFISGLYFPVYAQGSVGQYLMLDTTKKQERVFTTVALNLSHAESASWPLVLGTAMYMLNGLELANKKVLVLGGATSVGRYVTQLLKVENSKEIVATCSPRSEKLVIELGATSTIDYHGNVLNSVLESVKTSGAFSYIIDCTGGDELFRNISIILQKGGTYNTIVGDKPGSSVLNLAVSIVKGMTRVVASKLGLISYTYNYMLLEPGFNFMDEAKKYLENGDVKVFVDHIYKFDEFNQALKRLESGNPSGKVVIEIDH</sequence>
<dbReference type="GO" id="GO:0005739">
    <property type="term" value="C:mitochondrion"/>
    <property type="evidence" value="ECO:0007669"/>
    <property type="project" value="TreeGrafter"/>
</dbReference>
<comment type="subcellular location">
    <subcellularLocation>
        <location evidence="1">Lipid droplet</location>
    </subcellularLocation>
</comment>
<comment type="similarity">
    <text evidence="3">Belongs to the YIM1 family.</text>
</comment>
<dbReference type="Proteomes" id="UP000000709">
    <property type="component" value="Unassembled WGS sequence"/>
</dbReference>
<evidence type="ECO:0000256" key="3">
    <source>
        <dbReference type="ARBA" id="ARBA00038249"/>
    </source>
</evidence>
<dbReference type="SUPFAM" id="SSF50129">
    <property type="entry name" value="GroES-like"/>
    <property type="match status" value="1"/>
</dbReference>
<evidence type="ECO:0000256" key="1">
    <source>
        <dbReference type="ARBA" id="ARBA00004502"/>
    </source>
</evidence>
<dbReference type="HOGENOM" id="CLU_026673_3_3_1"/>
<reference evidence="5 6" key="1">
    <citation type="journal article" date="2011" name="Proc. Natl. Acad. Sci. U.S.A.">
        <title>Comparative genomics of xylose-fermenting fungi for enhanced biofuel production.</title>
        <authorList>
            <person name="Wohlbach D.J."/>
            <person name="Kuo A."/>
            <person name="Sato T.K."/>
            <person name="Potts K.M."/>
            <person name="Salamov A.A."/>
            <person name="LaButti K.M."/>
            <person name="Sun H."/>
            <person name="Clum A."/>
            <person name="Pangilinan J.L."/>
            <person name="Lindquist E.A."/>
            <person name="Lucas S."/>
            <person name="Lapidus A."/>
            <person name="Jin M."/>
            <person name="Gunawan C."/>
            <person name="Balan V."/>
            <person name="Dale B.E."/>
            <person name="Jeffries T.W."/>
            <person name="Zinkel R."/>
            <person name="Barry K.W."/>
            <person name="Grigoriev I.V."/>
            <person name="Gasch A.P."/>
        </authorList>
    </citation>
    <scope>NUCLEOTIDE SEQUENCE [LARGE SCALE GENOMIC DNA]</scope>
    <source>
        <strain evidence="6">NRRL Y-27907 / 11-Y1</strain>
    </source>
</reference>
<proteinExistence type="inferred from homology"/>
<evidence type="ECO:0000256" key="2">
    <source>
        <dbReference type="ARBA" id="ARBA00022677"/>
    </source>
</evidence>
<dbReference type="InterPro" id="IPR020843">
    <property type="entry name" value="ER"/>
</dbReference>
<dbReference type="Pfam" id="PF08240">
    <property type="entry name" value="ADH_N"/>
    <property type="match status" value="1"/>
</dbReference>
<dbReference type="InParanoid" id="G3ALG7"/>
<gene>
    <name evidence="5" type="ORF">SPAPADRAFT_60540</name>
</gene>
<dbReference type="GeneID" id="18873457"/>
<feature type="domain" description="Enoyl reductase (ER)" evidence="4">
    <location>
        <begin position="26"/>
        <end position="355"/>
    </location>
</feature>
<accession>G3ALG7</accession>
<dbReference type="InterPro" id="IPR036291">
    <property type="entry name" value="NAD(P)-bd_dom_sf"/>
</dbReference>
<dbReference type="Pfam" id="PF13602">
    <property type="entry name" value="ADH_zinc_N_2"/>
    <property type="match status" value="1"/>
</dbReference>
<keyword evidence="2" id="KW-0551">Lipid droplet</keyword>
<dbReference type="SUPFAM" id="SSF51735">
    <property type="entry name" value="NAD(P)-binding Rossmann-fold domains"/>
    <property type="match status" value="1"/>
</dbReference>
<dbReference type="STRING" id="619300.G3ALG7"/>
<dbReference type="RefSeq" id="XP_007374725.1">
    <property type="nucleotide sequence ID" value="XM_007374663.1"/>
</dbReference>
<name>G3ALG7_SPAPN</name>